<feature type="transmembrane region" description="Helical" evidence="1">
    <location>
        <begin position="220"/>
        <end position="241"/>
    </location>
</feature>
<feature type="transmembrane region" description="Helical" evidence="1">
    <location>
        <begin position="97"/>
        <end position="118"/>
    </location>
</feature>
<dbReference type="Proteomes" id="UP000661858">
    <property type="component" value="Unassembled WGS sequence"/>
</dbReference>
<keyword evidence="4" id="KW-1185">Reference proteome</keyword>
<feature type="transmembrane region" description="Helical" evidence="1">
    <location>
        <begin position="156"/>
        <end position="175"/>
    </location>
</feature>
<reference evidence="3" key="1">
    <citation type="submission" date="2021-01" db="EMBL/GenBank/DDBJ databases">
        <title>WGS of actinomycetes isolated from Thailand.</title>
        <authorList>
            <person name="Thawai C."/>
        </authorList>
    </citation>
    <scope>NUCLEOTIDE SEQUENCE</scope>
    <source>
        <strain evidence="3">RCU-197</strain>
    </source>
</reference>
<feature type="transmembrane region" description="Helical" evidence="1">
    <location>
        <begin position="45"/>
        <end position="66"/>
    </location>
</feature>
<dbReference type="EMBL" id="JAERRK010000020">
    <property type="protein sequence ID" value="MBL1086082.1"/>
    <property type="molecule type" value="Genomic_DNA"/>
</dbReference>
<accession>A0A937JRV1</accession>
<sequence>MSALALSVLLSFVSALAYAGGAIVQEQVAVSSSDSAYLPLRRPGWWGALALNGLGGVLHVVALAFGPLSLVQPLGALTIVFALPMAALFVGRRSGAAAWRGALMSTVGLAGLLSLVGSADAQSLGPAQRVAVALVTGGAVVALMFAGLAAHRHPAVRSALLAVASGIAFGMSSVFTKTVAVDWTQGVGLAGLPSLVVIGLFSVAGVLLSQASYRGAGLAAPLATLTVVNPVLAATVGILMFGETFRHGTTGSVLALACGVVAAGGLIMLTTERMVPATGEPADETATAAGAPAARTAAVALPAGERTVTGVPADKTATVAPPSVGTATVGTARVVVPSGTGVRTGVPAGQAASAAAAVAPDVAAVFLPLPRPREDVDAGAVRTGLGETAAGADLRGLLVASQAGGTEPPAGGALPASSTALPVGVAVPLPVLDRQRAGVRS</sequence>
<gene>
    <name evidence="3" type="ORF">JK359_29675</name>
</gene>
<dbReference type="PANTHER" id="PTHR40761">
    <property type="entry name" value="CONSERVED INTEGRAL MEMBRANE ALANINE VALINE AND LEUCINE RICH PROTEIN-RELATED"/>
    <property type="match status" value="1"/>
</dbReference>
<organism evidence="3 4">
    <name type="scientific">Streptomyces actinomycinicus</name>
    <dbReference type="NCBI Taxonomy" id="1695166"/>
    <lineage>
        <taxon>Bacteria</taxon>
        <taxon>Bacillati</taxon>
        <taxon>Actinomycetota</taxon>
        <taxon>Actinomycetes</taxon>
        <taxon>Kitasatosporales</taxon>
        <taxon>Streptomycetaceae</taxon>
        <taxon>Streptomyces</taxon>
    </lineage>
</organism>
<feature type="chain" id="PRO_5039556645" evidence="2">
    <location>
        <begin position="20"/>
        <end position="441"/>
    </location>
</feature>
<keyword evidence="1" id="KW-0472">Membrane</keyword>
<evidence type="ECO:0000313" key="3">
    <source>
        <dbReference type="EMBL" id="MBL1086082.1"/>
    </source>
</evidence>
<dbReference type="AlphaFoldDB" id="A0A937JRV1"/>
<dbReference type="NCBIfam" id="NF038012">
    <property type="entry name" value="DMT_1"/>
    <property type="match status" value="1"/>
</dbReference>
<evidence type="ECO:0000256" key="2">
    <source>
        <dbReference type="SAM" id="SignalP"/>
    </source>
</evidence>
<feature type="transmembrane region" description="Helical" evidence="1">
    <location>
        <begin position="73"/>
        <end position="91"/>
    </location>
</feature>
<name>A0A937JRV1_9ACTN</name>
<feature type="transmembrane region" description="Helical" evidence="1">
    <location>
        <begin position="130"/>
        <end position="150"/>
    </location>
</feature>
<dbReference type="RefSeq" id="WP_201842145.1">
    <property type="nucleotide sequence ID" value="NZ_JAERRK010000020.1"/>
</dbReference>
<keyword evidence="1" id="KW-1133">Transmembrane helix</keyword>
<dbReference type="PANTHER" id="PTHR40761:SF1">
    <property type="entry name" value="CONSERVED INTEGRAL MEMBRANE ALANINE VALINE AND LEUCINE RICH PROTEIN-RELATED"/>
    <property type="match status" value="1"/>
</dbReference>
<keyword evidence="1" id="KW-0812">Transmembrane</keyword>
<evidence type="ECO:0000256" key="1">
    <source>
        <dbReference type="SAM" id="Phobius"/>
    </source>
</evidence>
<feature type="signal peptide" evidence="2">
    <location>
        <begin position="1"/>
        <end position="19"/>
    </location>
</feature>
<protein>
    <submittedName>
        <fullName evidence="3">DMT family transporter</fullName>
    </submittedName>
</protein>
<comment type="caution">
    <text evidence="3">The sequence shown here is derived from an EMBL/GenBank/DDBJ whole genome shotgun (WGS) entry which is preliminary data.</text>
</comment>
<feature type="transmembrane region" description="Helical" evidence="1">
    <location>
        <begin position="253"/>
        <end position="271"/>
    </location>
</feature>
<proteinExistence type="predicted"/>
<keyword evidence="2" id="KW-0732">Signal</keyword>
<feature type="transmembrane region" description="Helical" evidence="1">
    <location>
        <begin position="187"/>
        <end position="208"/>
    </location>
</feature>
<evidence type="ECO:0000313" key="4">
    <source>
        <dbReference type="Proteomes" id="UP000661858"/>
    </source>
</evidence>